<feature type="region of interest" description="Disordered" evidence="1">
    <location>
        <begin position="239"/>
        <end position="269"/>
    </location>
</feature>
<reference evidence="2" key="2">
    <citation type="submission" date="2020-05" db="UniProtKB">
        <authorList>
            <consortium name="EnsemblMetazoa"/>
        </authorList>
    </citation>
    <scope>IDENTIFICATION</scope>
    <source>
        <strain evidence="2">WRAIR2</strain>
    </source>
</reference>
<feature type="compositionally biased region" description="Low complexity" evidence="1">
    <location>
        <begin position="1310"/>
        <end position="1329"/>
    </location>
</feature>
<feature type="region of interest" description="Disordered" evidence="1">
    <location>
        <begin position="409"/>
        <end position="481"/>
    </location>
</feature>
<feature type="region of interest" description="Disordered" evidence="1">
    <location>
        <begin position="667"/>
        <end position="690"/>
    </location>
</feature>
<reference evidence="3" key="1">
    <citation type="submission" date="2013-03" db="EMBL/GenBank/DDBJ databases">
        <title>The Genome Sequence of Anopheles dirus WRAIR2.</title>
        <authorList>
            <consortium name="The Broad Institute Genomics Platform"/>
            <person name="Neafsey D.E."/>
            <person name="Walton C."/>
            <person name="Walker B."/>
            <person name="Young S.K."/>
            <person name="Zeng Q."/>
            <person name="Gargeya S."/>
            <person name="Fitzgerald M."/>
            <person name="Haas B."/>
            <person name="Abouelleil A."/>
            <person name="Allen A.W."/>
            <person name="Alvarado L."/>
            <person name="Arachchi H.M."/>
            <person name="Berlin A.M."/>
            <person name="Chapman S.B."/>
            <person name="Gainer-Dewar J."/>
            <person name="Goldberg J."/>
            <person name="Griggs A."/>
            <person name="Gujja S."/>
            <person name="Hansen M."/>
            <person name="Howarth C."/>
            <person name="Imamovic A."/>
            <person name="Ireland A."/>
            <person name="Larimer J."/>
            <person name="McCowan C."/>
            <person name="Murphy C."/>
            <person name="Pearson M."/>
            <person name="Poon T.W."/>
            <person name="Priest M."/>
            <person name="Roberts A."/>
            <person name="Saif S."/>
            <person name="Shea T."/>
            <person name="Sisk P."/>
            <person name="Sykes S."/>
            <person name="Wortman J."/>
            <person name="Nusbaum C."/>
            <person name="Birren B."/>
        </authorList>
    </citation>
    <scope>NUCLEOTIDE SEQUENCE [LARGE SCALE GENOMIC DNA]</scope>
    <source>
        <strain evidence="3">WRAIR2</strain>
    </source>
</reference>
<dbReference type="Proteomes" id="UP000075884">
    <property type="component" value="Unassembled WGS sequence"/>
</dbReference>
<feature type="region of interest" description="Disordered" evidence="1">
    <location>
        <begin position="145"/>
        <end position="167"/>
    </location>
</feature>
<evidence type="ECO:0000313" key="2">
    <source>
        <dbReference type="EnsemblMetazoa" id="ADIR003239-PA"/>
    </source>
</evidence>
<organism evidence="2 3">
    <name type="scientific">Anopheles dirus</name>
    <dbReference type="NCBI Taxonomy" id="7168"/>
    <lineage>
        <taxon>Eukaryota</taxon>
        <taxon>Metazoa</taxon>
        <taxon>Ecdysozoa</taxon>
        <taxon>Arthropoda</taxon>
        <taxon>Hexapoda</taxon>
        <taxon>Insecta</taxon>
        <taxon>Pterygota</taxon>
        <taxon>Neoptera</taxon>
        <taxon>Endopterygota</taxon>
        <taxon>Diptera</taxon>
        <taxon>Nematocera</taxon>
        <taxon>Culicoidea</taxon>
        <taxon>Culicidae</taxon>
        <taxon>Anophelinae</taxon>
        <taxon>Anopheles</taxon>
    </lineage>
</organism>
<feature type="compositionally biased region" description="Gly residues" evidence="1">
    <location>
        <begin position="153"/>
        <end position="162"/>
    </location>
</feature>
<feature type="region of interest" description="Disordered" evidence="1">
    <location>
        <begin position="1508"/>
        <end position="1532"/>
    </location>
</feature>
<keyword evidence="3" id="KW-1185">Reference proteome</keyword>
<dbReference type="STRING" id="7168.A0A182N6G7"/>
<name>A0A182N6G7_9DIPT</name>
<proteinExistence type="predicted"/>
<feature type="region of interest" description="Disordered" evidence="1">
    <location>
        <begin position="1310"/>
        <end position="1345"/>
    </location>
</feature>
<dbReference type="EnsemblMetazoa" id="ADIR003239-RA">
    <property type="protein sequence ID" value="ADIR003239-PA"/>
    <property type="gene ID" value="ADIR003239"/>
</dbReference>
<feature type="region of interest" description="Disordered" evidence="1">
    <location>
        <begin position="370"/>
        <end position="397"/>
    </location>
</feature>
<feature type="compositionally biased region" description="Basic residues" evidence="1">
    <location>
        <begin position="1522"/>
        <end position="1532"/>
    </location>
</feature>
<feature type="compositionally biased region" description="Polar residues" evidence="1">
    <location>
        <begin position="526"/>
        <end position="543"/>
    </location>
</feature>
<feature type="compositionally biased region" description="Polar residues" evidence="1">
    <location>
        <begin position="1508"/>
        <end position="1518"/>
    </location>
</feature>
<feature type="compositionally biased region" description="Low complexity" evidence="1">
    <location>
        <begin position="378"/>
        <end position="390"/>
    </location>
</feature>
<sequence length="1532" mass="152622">MFDRDRSLDGRRPGVANAANGGVLSDAQSPGLVNRLVRYYDHSQNQTMNRSQSLSSVYNKPGQFPLVHLRKQEQLRYGGNSAASRRKGYFNMVRIAPPEKSLFPTNKRSSILRSSSMLLPTAVGSGEPSSVTLNGDQTTLFAGGRGLSTQQNGAGGDAGNDGGETDVENRVITPCAELEATPTRSVLDALKEISRKRINSEELDADRIKKQCQELSELDAAGSGPPSSTAAVAIGTHGLATKRSREQAAGSSPSSPPEHGLSIGLGGRAADERQAQKKRLCVKNNDILSSLSSSLVAMHTPKRFVGPRIERRFNSIPSVGLVSLSSTPAAGTMPCSSSTLLGPLTTPEKFSSMALNSPVPLERTREQISNVPNKERQPQQPQQQQQQQPQSHHQVHRGAPKITLFNRPYDNVTSAAPGMALSPKAHSSRVITSDGEEDELGEGSGKVQFVRPKEKSPHDVTLAGSGTGGFSSSRDPLKKPAPSKLTVMLKCLSGDLDDYEEEVVDEVTVVAKEPPKQQKLELPRPTLQTRTTGFTFGNDTVDATSPKEPSKSAPSKPPTIVSVVESTASSAPVSTPPAATPVTTNSLSALINNPIKDAGLGKITPSAGTKTTVQEVTPDSNPAPAKQPENITSKVDPKPADQPVAVKAPLPTFTFGTNSSIGSAAVVTPSSSANPSSGFSSPVKPPAASTTATFTFGTPVQQKSGTAMKAASPLAAGGLGASVNLMSFSPAAFGGGGGDGKINSPVIQFGGSTVASPPVALTTTQSSSSSSSTPTFSFSGASTTTAAGAATLPGFSAGTTFGAFKLPLTQPTTVAPVGITSSSSTATSSVTLTTTSTAVTPAAAAPMFSFGTSASNKPTTTPAGIPMFGAGSGLTTPAANTATTSAVTSPSSTFIFGSVSSAAASAPAPTGTLKAPTSASLFPFGGANQASATSAPPAAPTTTFPTFGSSASANPSSAAAPGATQPTQPFTFGSANKPAATPATTGNLFAAAAADTTTSATSGTTTNLFAAAGTTPAPQQTNNSNTNVAMFGQATTGTSMFGAATTAGTTSSPFTFGAAKASPQPAAATNGPAAGGTTATSGSIFGNAVAAPAVVAPSSTTAAAAPSTGMFTFGASQNTTGAAATAGATPIVPSFGNVATNAGSTTTGSSATASSTPFTFGAVANKAPAANAAPGASGGIFGSALAATNGGSNTGGNTFGATMNGGTTMPAFGGGSIFGPQTNGPQNAGNTAGNVVAVASSSGGMFTFGASANNATNSNNNNAPTGGTFGTPAGGFGGFSAGGLTNGTASNTSAVKPFTFGAVNANTQQNNQTAGQQHQQQQQQQQQQQVPGVAPSGGFNFNLGSNAPAPAAKPFTFAASTNGGGSIVAPPMFGSPVASNTAAPPNASPFTFMANNNNNNNNSGVGNQAAPNAATPGPFTFGAAAAPSPGAFNFSAGNVAAVAPQPQQQQQQQQPAFNFGGGQQQQQQSPFGGGGGGIAAPAFGAPPSFGSPAGVMPVPGGVMPTFSIGTNSTPNGPTMGQRRIKVATRRVK</sequence>
<feature type="region of interest" description="Disordered" evidence="1">
    <location>
        <begin position="1"/>
        <end position="24"/>
    </location>
</feature>
<feature type="region of interest" description="Disordered" evidence="1">
    <location>
        <begin position="596"/>
        <end position="644"/>
    </location>
</feature>
<accession>A0A182N6G7</accession>
<evidence type="ECO:0000313" key="3">
    <source>
        <dbReference type="Proteomes" id="UP000075884"/>
    </source>
</evidence>
<feature type="region of interest" description="Disordered" evidence="1">
    <location>
        <begin position="1443"/>
        <end position="1485"/>
    </location>
</feature>
<feature type="compositionally biased region" description="Polar residues" evidence="1">
    <location>
        <begin position="606"/>
        <end position="620"/>
    </location>
</feature>
<feature type="compositionally biased region" description="Low complexity" evidence="1">
    <location>
        <begin position="561"/>
        <end position="573"/>
    </location>
</feature>
<protein>
    <submittedName>
        <fullName evidence="2">Uncharacterized protein</fullName>
    </submittedName>
</protein>
<evidence type="ECO:0000256" key="1">
    <source>
        <dbReference type="SAM" id="MobiDB-lite"/>
    </source>
</evidence>
<feature type="compositionally biased region" description="Low complexity" evidence="1">
    <location>
        <begin position="1443"/>
        <end position="1470"/>
    </location>
</feature>
<feature type="region of interest" description="Disordered" evidence="1">
    <location>
        <begin position="515"/>
        <end position="583"/>
    </location>
</feature>
<dbReference type="VEuPathDB" id="VectorBase:ADIR003239"/>
<feature type="region of interest" description="Disordered" evidence="1">
    <location>
        <begin position="928"/>
        <end position="978"/>
    </location>
</feature>
<feature type="compositionally biased region" description="Basic and acidic residues" evidence="1">
    <location>
        <begin position="1"/>
        <end position="12"/>
    </location>
</feature>
<feature type="compositionally biased region" description="Low complexity" evidence="1">
    <location>
        <begin position="930"/>
        <end position="969"/>
    </location>
</feature>